<dbReference type="InterPro" id="IPR003369">
    <property type="entry name" value="TatA/B/E"/>
</dbReference>
<dbReference type="AlphaFoldDB" id="A0A3S4WF96"/>
<accession>A0A3S4WF96</accession>
<sequence>MEVFGINGSEFLVILTVAVIVLGPDAITSAMRGLRNFIDSAKAFSAKLREETSEDLRATGLSDVDLSAFDLSELDPRQMIREAVQEEIAAWARETGATPPKRRPTTTKAADPSNPK</sequence>
<dbReference type="Pfam" id="PF02416">
    <property type="entry name" value="TatA_B_E"/>
    <property type="match status" value="1"/>
</dbReference>
<evidence type="ECO:0000256" key="3">
    <source>
        <dbReference type="ARBA" id="ARBA00022692"/>
    </source>
</evidence>
<proteinExistence type="predicted"/>
<comment type="subcellular location">
    <subcellularLocation>
        <location evidence="1">Membrane</location>
        <topology evidence="1">Single-pass membrane protein</topology>
    </subcellularLocation>
</comment>
<keyword evidence="2" id="KW-0813">Transport</keyword>
<evidence type="ECO:0000256" key="6">
    <source>
        <dbReference type="ARBA" id="ARBA00023010"/>
    </source>
</evidence>
<gene>
    <name evidence="10" type="ORF">NCTC13354_00263</name>
</gene>
<evidence type="ECO:0000256" key="7">
    <source>
        <dbReference type="ARBA" id="ARBA00023136"/>
    </source>
</evidence>
<evidence type="ECO:0000256" key="8">
    <source>
        <dbReference type="SAM" id="MobiDB-lite"/>
    </source>
</evidence>
<reference evidence="10 11" key="1">
    <citation type="submission" date="2018-12" db="EMBL/GenBank/DDBJ databases">
        <authorList>
            <consortium name="Pathogen Informatics"/>
        </authorList>
    </citation>
    <scope>NUCLEOTIDE SEQUENCE [LARGE SCALE GENOMIC DNA]</scope>
    <source>
        <strain evidence="10 11">NCTC13354</strain>
    </source>
</reference>
<evidence type="ECO:0000256" key="4">
    <source>
        <dbReference type="ARBA" id="ARBA00022927"/>
    </source>
</evidence>
<keyword evidence="5 9" id="KW-1133">Transmembrane helix</keyword>
<dbReference type="KEGG" id="tbw:NCTC13354_00263"/>
<dbReference type="RefSeq" id="WP_126415772.1">
    <property type="nucleotide sequence ID" value="NZ_LR134476.1"/>
</dbReference>
<name>A0A3S4WF96_9ACTO</name>
<evidence type="ECO:0000313" key="11">
    <source>
        <dbReference type="Proteomes" id="UP000269542"/>
    </source>
</evidence>
<feature type="transmembrane region" description="Helical" evidence="9">
    <location>
        <begin position="12"/>
        <end position="34"/>
    </location>
</feature>
<keyword evidence="11" id="KW-1185">Reference proteome</keyword>
<evidence type="ECO:0000256" key="2">
    <source>
        <dbReference type="ARBA" id="ARBA00022448"/>
    </source>
</evidence>
<keyword evidence="4" id="KW-0653">Protein transport</keyword>
<keyword evidence="7 9" id="KW-0472">Membrane</keyword>
<dbReference type="PRINTS" id="PR01506">
    <property type="entry name" value="TATBPROTEIN"/>
</dbReference>
<dbReference type="OrthoDB" id="3267321at2"/>
<dbReference type="EMBL" id="LR134476">
    <property type="protein sequence ID" value="VEI12575.1"/>
    <property type="molecule type" value="Genomic_DNA"/>
</dbReference>
<feature type="region of interest" description="Disordered" evidence="8">
    <location>
        <begin position="92"/>
        <end position="116"/>
    </location>
</feature>
<organism evidence="10 11">
    <name type="scientific">Trueperella bialowiezensis</name>
    <dbReference type="NCBI Taxonomy" id="312285"/>
    <lineage>
        <taxon>Bacteria</taxon>
        <taxon>Bacillati</taxon>
        <taxon>Actinomycetota</taxon>
        <taxon>Actinomycetes</taxon>
        <taxon>Actinomycetales</taxon>
        <taxon>Actinomycetaceae</taxon>
        <taxon>Trueperella</taxon>
    </lineage>
</organism>
<keyword evidence="6" id="KW-0811">Translocation</keyword>
<keyword evidence="3 9" id="KW-0812">Transmembrane</keyword>
<dbReference type="Proteomes" id="UP000269542">
    <property type="component" value="Chromosome"/>
</dbReference>
<protein>
    <submittedName>
        <fullName evidence="10">Sec-independent translocase</fullName>
    </submittedName>
</protein>
<evidence type="ECO:0000256" key="1">
    <source>
        <dbReference type="ARBA" id="ARBA00004167"/>
    </source>
</evidence>
<evidence type="ECO:0000256" key="9">
    <source>
        <dbReference type="SAM" id="Phobius"/>
    </source>
</evidence>
<evidence type="ECO:0000256" key="5">
    <source>
        <dbReference type="ARBA" id="ARBA00022989"/>
    </source>
</evidence>
<evidence type="ECO:0000313" key="10">
    <source>
        <dbReference type="EMBL" id="VEI12575.1"/>
    </source>
</evidence>
<dbReference type="Gene3D" id="1.20.5.3310">
    <property type="match status" value="1"/>
</dbReference>